<organism evidence="1 2">
    <name type="scientific">Ixodes persulcatus</name>
    <name type="common">Taiga tick</name>
    <dbReference type="NCBI Taxonomy" id="34615"/>
    <lineage>
        <taxon>Eukaryota</taxon>
        <taxon>Metazoa</taxon>
        <taxon>Ecdysozoa</taxon>
        <taxon>Arthropoda</taxon>
        <taxon>Chelicerata</taxon>
        <taxon>Arachnida</taxon>
        <taxon>Acari</taxon>
        <taxon>Parasitiformes</taxon>
        <taxon>Ixodida</taxon>
        <taxon>Ixodoidea</taxon>
        <taxon>Ixodidae</taxon>
        <taxon>Ixodinae</taxon>
        <taxon>Ixodes</taxon>
    </lineage>
</organism>
<gene>
    <name evidence="1" type="ORF">HPB47_001732</name>
</gene>
<protein>
    <submittedName>
        <fullName evidence="1">Uncharacterized protein</fullName>
    </submittedName>
</protein>
<name>A0AC60PPG3_IXOPE</name>
<proteinExistence type="predicted"/>
<comment type="caution">
    <text evidence="1">The sequence shown here is derived from an EMBL/GenBank/DDBJ whole genome shotgun (WGS) entry which is preliminary data.</text>
</comment>
<sequence length="533" mass="59349">MDYTVEGEDISPSELETGEWETVLSLHDRARRLKSDAATASTSQRMHGGGKSASTAPVKKKRPPAPRRKAPLPRLPASDYKIVCRPRSWNLNTFVPRQLQRAACDAVHVSFDVAQTEDSARVNPTNNTLTISTPDRQRAAAYASLQTLRIEGRDFEVASYVAAPDDSVRGVIYQAFDGSSPNEVRQGFMNQNPGVIVVDARRLGQSKSIQITFQGTKIPSQIYYWGSIFRVHPYRARVETCFNCRKVGQRADVCFKPKACLCRRCGENHPAPPEGELPTCKPVYIVCHGAHNTGSRNCKHRLVVRNQPKKKDDGLQPGGGHQSRSRARSSSMTRRGSKTRDRSSSFPPLMGAASKERKRSSSRGRSASRSKNKESAGPKRLAEESEVDTPQPSKAPSKLRSVMNALSERMDALSAEFKAFQNQMAAWMQQMMMDRQADREARASQATRSFLNPSLLAHTYPSQYNPQCKLYGIRATYDHILWDCKKEPPPADLLQVPSLERWEAVLASSDPRTQVRVMEWAAQVADSHGLPAT</sequence>
<evidence type="ECO:0000313" key="2">
    <source>
        <dbReference type="Proteomes" id="UP000805193"/>
    </source>
</evidence>
<reference evidence="1 2" key="1">
    <citation type="journal article" date="2020" name="Cell">
        <title>Large-Scale Comparative Analyses of Tick Genomes Elucidate Their Genetic Diversity and Vector Capacities.</title>
        <authorList>
            <consortium name="Tick Genome and Microbiome Consortium (TIGMIC)"/>
            <person name="Jia N."/>
            <person name="Wang J."/>
            <person name="Shi W."/>
            <person name="Du L."/>
            <person name="Sun Y."/>
            <person name="Zhan W."/>
            <person name="Jiang J.F."/>
            <person name="Wang Q."/>
            <person name="Zhang B."/>
            <person name="Ji P."/>
            <person name="Bell-Sakyi L."/>
            <person name="Cui X.M."/>
            <person name="Yuan T.T."/>
            <person name="Jiang B.G."/>
            <person name="Yang W.F."/>
            <person name="Lam T.T."/>
            <person name="Chang Q.C."/>
            <person name="Ding S.J."/>
            <person name="Wang X.J."/>
            <person name="Zhu J.G."/>
            <person name="Ruan X.D."/>
            <person name="Zhao L."/>
            <person name="Wei J.T."/>
            <person name="Ye R.Z."/>
            <person name="Que T.C."/>
            <person name="Du C.H."/>
            <person name="Zhou Y.H."/>
            <person name="Cheng J.X."/>
            <person name="Dai P.F."/>
            <person name="Guo W.B."/>
            <person name="Han X.H."/>
            <person name="Huang E.J."/>
            <person name="Li L.F."/>
            <person name="Wei W."/>
            <person name="Gao Y.C."/>
            <person name="Liu J.Z."/>
            <person name="Shao H.Z."/>
            <person name="Wang X."/>
            <person name="Wang C.C."/>
            <person name="Yang T.C."/>
            <person name="Huo Q.B."/>
            <person name="Li W."/>
            <person name="Chen H.Y."/>
            <person name="Chen S.E."/>
            <person name="Zhou L.G."/>
            <person name="Ni X.B."/>
            <person name="Tian J.H."/>
            <person name="Sheng Y."/>
            <person name="Liu T."/>
            <person name="Pan Y.S."/>
            <person name="Xia L.Y."/>
            <person name="Li J."/>
            <person name="Zhao F."/>
            <person name="Cao W.C."/>
        </authorList>
    </citation>
    <scope>NUCLEOTIDE SEQUENCE [LARGE SCALE GENOMIC DNA]</scope>
    <source>
        <strain evidence="1">Iper-2018</strain>
    </source>
</reference>
<keyword evidence="2" id="KW-1185">Reference proteome</keyword>
<dbReference type="Proteomes" id="UP000805193">
    <property type="component" value="Unassembled WGS sequence"/>
</dbReference>
<dbReference type="EMBL" id="JABSTQ010010229">
    <property type="protein sequence ID" value="KAG0422440.1"/>
    <property type="molecule type" value="Genomic_DNA"/>
</dbReference>
<accession>A0AC60PPG3</accession>
<evidence type="ECO:0000313" key="1">
    <source>
        <dbReference type="EMBL" id="KAG0422440.1"/>
    </source>
</evidence>